<dbReference type="HOGENOM" id="CLU_498290_0_0_1"/>
<dbReference type="GO" id="GO:0015297">
    <property type="term" value="F:antiporter activity"/>
    <property type="evidence" value="ECO:0007669"/>
    <property type="project" value="InterPro"/>
</dbReference>
<dbReference type="AlphaFoldDB" id="B7G670"/>
<keyword evidence="9" id="KW-1185">Reference proteome</keyword>
<dbReference type="GO" id="GO:0016020">
    <property type="term" value="C:membrane"/>
    <property type="evidence" value="ECO:0007669"/>
    <property type="project" value="UniProtKB-SubCell"/>
</dbReference>
<keyword evidence="3 7" id="KW-0812">Transmembrane</keyword>
<comment type="subcellular location">
    <subcellularLocation>
        <location evidence="1">Membrane</location>
        <topology evidence="1">Multi-pass membrane protein</topology>
    </subcellularLocation>
</comment>
<feature type="transmembrane region" description="Helical" evidence="7">
    <location>
        <begin position="447"/>
        <end position="470"/>
    </location>
</feature>
<reference evidence="8 9" key="1">
    <citation type="journal article" date="2008" name="Nature">
        <title>The Phaeodactylum genome reveals the evolutionary history of diatom genomes.</title>
        <authorList>
            <person name="Bowler C."/>
            <person name="Allen A.E."/>
            <person name="Badger J.H."/>
            <person name="Grimwood J."/>
            <person name="Jabbari K."/>
            <person name="Kuo A."/>
            <person name="Maheswari U."/>
            <person name="Martens C."/>
            <person name="Maumus F."/>
            <person name="Otillar R.P."/>
            <person name="Rayko E."/>
            <person name="Salamov A."/>
            <person name="Vandepoele K."/>
            <person name="Beszteri B."/>
            <person name="Gruber A."/>
            <person name="Heijde M."/>
            <person name="Katinka M."/>
            <person name="Mock T."/>
            <person name="Valentin K."/>
            <person name="Verret F."/>
            <person name="Berges J.A."/>
            <person name="Brownlee C."/>
            <person name="Cadoret J.P."/>
            <person name="Chiovitti A."/>
            <person name="Choi C.J."/>
            <person name="Coesel S."/>
            <person name="De Martino A."/>
            <person name="Detter J.C."/>
            <person name="Durkin C."/>
            <person name="Falciatore A."/>
            <person name="Fournet J."/>
            <person name="Haruta M."/>
            <person name="Huysman M.J."/>
            <person name="Jenkins B.D."/>
            <person name="Jiroutova K."/>
            <person name="Jorgensen R.E."/>
            <person name="Joubert Y."/>
            <person name="Kaplan A."/>
            <person name="Kroger N."/>
            <person name="Kroth P.G."/>
            <person name="La Roche J."/>
            <person name="Lindquist E."/>
            <person name="Lommer M."/>
            <person name="Martin-Jezequel V."/>
            <person name="Lopez P.J."/>
            <person name="Lucas S."/>
            <person name="Mangogna M."/>
            <person name="McGinnis K."/>
            <person name="Medlin L.K."/>
            <person name="Montsant A."/>
            <person name="Oudot-Le Secq M.P."/>
            <person name="Napoli C."/>
            <person name="Obornik M."/>
            <person name="Parker M.S."/>
            <person name="Petit J.L."/>
            <person name="Porcel B.M."/>
            <person name="Poulsen N."/>
            <person name="Robison M."/>
            <person name="Rychlewski L."/>
            <person name="Rynearson T.A."/>
            <person name="Schmutz J."/>
            <person name="Shapiro H."/>
            <person name="Siaut M."/>
            <person name="Stanley M."/>
            <person name="Sussman M.R."/>
            <person name="Taylor A.R."/>
            <person name="Vardi A."/>
            <person name="von Dassow P."/>
            <person name="Vyverman W."/>
            <person name="Willis A."/>
            <person name="Wyrwicz L.S."/>
            <person name="Rokhsar D.S."/>
            <person name="Weissenbach J."/>
            <person name="Armbrust E.V."/>
            <person name="Green B.R."/>
            <person name="Van de Peer Y."/>
            <person name="Grigoriev I.V."/>
        </authorList>
    </citation>
    <scope>NUCLEOTIDE SEQUENCE [LARGE SCALE GENOMIC DNA]</scope>
    <source>
        <strain evidence="8 9">CCAP 1055/1</strain>
    </source>
</reference>
<evidence type="ECO:0000256" key="6">
    <source>
        <dbReference type="SAM" id="MobiDB-lite"/>
    </source>
</evidence>
<dbReference type="PANTHER" id="PTHR11206">
    <property type="entry name" value="MULTIDRUG RESISTANCE PROTEIN"/>
    <property type="match status" value="1"/>
</dbReference>
<accession>B7G670</accession>
<dbReference type="GO" id="GO:0042910">
    <property type="term" value="F:xenobiotic transmembrane transporter activity"/>
    <property type="evidence" value="ECO:0007669"/>
    <property type="project" value="InterPro"/>
</dbReference>
<dbReference type="RefSeq" id="XP_002182523.1">
    <property type="nucleotide sequence ID" value="XM_002182487.1"/>
</dbReference>
<dbReference type="GO" id="GO:1990961">
    <property type="term" value="P:xenobiotic detoxification by transmembrane export across the plasma membrane"/>
    <property type="evidence" value="ECO:0007669"/>
    <property type="project" value="InterPro"/>
</dbReference>
<feature type="transmembrane region" description="Helical" evidence="7">
    <location>
        <begin position="246"/>
        <end position="267"/>
    </location>
</feature>
<reference evidence="9" key="2">
    <citation type="submission" date="2008-08" db="EMBL/GenBank/DDBJ databases">
        <authorList>
            <consortium name="Diatom Consortium"/>
            <person name="Grigoriev I."/>
            <person name="Grimwood J."/>
            <person name="Kuo A."/>
            <person name="Otillar R.P."/>
            <person name="Salamov A."/>
            <person name="Detter J.C."/>
            <person name="Lindquist E."/>
            <person name="Shapiro H."/>
            <person name="Lucas S."/>
            <person name="Glavina del Rio T."/>
            <person name="Pitluck S."/>
            <person name="Rokhsar D."/>
            <person name="Bowler C."/>
        </authorList>
    </citation>
    <scope>GENOME REANNOTATION</scope>
    <source>
        <strain evidence="9">CCAP 1055/1</strain>
    </source>
</reference>
<dbReference type="PaxDb" id="2850-Phatr48159"/>
<dbReference type="GeneID" id="7203304"/>
<feature type="transmembrane region" description="Helical" evidence="7">
    <location>
        <begin position="101"/>
        <end position="124"/>
    </location>
</feature>
<evidence type="ECO:0000313" key="8">
    <source>
        <dbReference type="EMBL" id="EEC45810.1"/>
    </source>
</evidence>
<protein>
    <submittedName>
        <fullName evidence="8">Uncharacterized protein</fullName>
    </submittedName>
</protein>
<feature type="transmembrane region" description="Helical" evidence="7">
    <location>
        <begin position="340"/>
        <end position="361"/>
    </location>
</feature>
<evidence type="ECO:0000313" key="9">
    <source>
        <dbReference type="Proteomes" id="UP000000759"/>
    </source>
</evidence>
<feature type="transmembrane region" description="Helical" evidence="7">
    <location>
        <begin position="145"/>
        <end position="171"/>
    </location>
</feature>
<feature type="transmembrane region" description="Helical" evidence="7">
    <location>
        <begin position="67"/>
        <end position="89"/>
    </location>
</feature>
<feature type="compositionally biased region" description="Polar residues" evidence="6">
    <location>
        <begin position="1"/>
        <end position="12"/>
    </location>
</feature>
<comment type="similarity">
    <text evidence="2">Belongs to the multi antimicrobial extrusion (MATE) (TC 2.A.66.1) family.</text>
</comment>
<name>B7G670_PHATC</name>
<feature type="transmembrane region" description="Helical" evidence="7">
    <location>
        <begin position="414"/>
        <end position="440"/>
    </location>
</feature>
<evidence type="ECO:0000256" key="5">
    <source>
        <dbReference type="ARBA" id="ARBA00023136"/>
    </source>
</evidence>
<dbReference type="Proteomes" id="UP000000759">
    <property type="component" value="Chromosome 16"/>
</dbReference>
<evidence type="ECO:0000256" key="7">
    <source>
        <dbReference type="SAM" id="Phobius"/>
    </source>
</evidence>
<feature type="transmembrane region" description="Helical" evidence="7">
    <location>
        <begin position="373"/>
        <end position="394"/>
    </location>
</feature>
<evidence type="ECO:0000256" key="2">
    <source>
        <dbReference type="ARBA" id="ARBA00010199"/>
    </source>
</evidence>
<dbReference type="InterPro" id="IPR045069">
    <property type="entry name" value="MATE_euk"/>
</dbReference>
<evidence type="ECO:0000256" key="3">
    <source>
        <dbReference type="ARBA" id="ARBA00022692"/>
    </source>
</evidence>
<gene>
    <name evidence="8" type="ORF">PHATRDRAFT_48159</name>
</gene>
<evidence type="ECO:0000256" key="4">
    <source>
        <dbReference type="ARBA" id="ARBA00022989"/>
    </source>
</evidence>
<dbReference type="Pfam" id="PF01554">
    <property type="entry name" value="MatE"/>
    <property type="match status" value="2"/>
</dbReference>
<dbReference type="InterPro" id="IPR002528">
    <property type="entry name" value="MATE_fam"/>
</dbReference>
<feature type="transmembrane region" description="Helical" evidence="7">
    <location>
        <begin position="310"/>
        <end position="334"/>
    </location>
</feature>
<dbReference type="eggNOG" id="KOG1347">
    <property type="taxonomic scope" value="Eukaryota"/>
</dbReference>
<dbReference type="CDD" id="cd13132">
    <property type="entry name" value="MATE_eukaryotic"/>
    <property type="match status" value="1"/>
</dbReference>
<keyword evidence="5 7" id="KW-0472">Membrane</keyword>
<keyword evidence="4 7" id="KW-1133">Transmembrane helix</keyword>
<organism evidence="8 9">
    <name type="scientific">Phaeodactylum tricornutum (strain CCAP 1055/1)</name>
    <dbReference type="NCBI Taxonomy" id="556484"/>
    <lineage>
        <taxon>Eukaryota</taxon>
        <taxon>Sar</taxon>
        <taxon>Stramenopiles</taxon>
        <taxon>Ochrophyta</taxon>
        <taxon>Bacillariophyta</taxon>
        <taxon>Bacillariophyceae</taxon>
        <taxon>Bacillariophycidae</taxon>
        <taxon>Naviculales</taxon>
        <taxon>Phaeodactylaceae</taxon>
        <taxon>Phaeodactylum</taxon>
    </lineage>
</organism>
<dbReference type="KEGG" id="pti:PHATRDRAFT_48159"/>
<dbReference type="EMBL" id="CM000618">
    <property type="protein sequence ID" value="EEC45810.1"/>
    <property type="molecule type" value="Genomic_DNA"/>
</dbReference>
<proteinExistence type="inferred from homology"/>
<feature type="transmembrane region" description="Helical" evidence="7">
    <location>
        <begin position="191"/>
        <end position="209"/>
    </location>
</feature>
<dbReference type="InParanoid" id="B7G670"/>
<evidence type="ECO:0000256" key="1">
    <source>
        <dbReference type="ARBA" id="ARBA00004141"/>
    </source>
</evidence>
<feature type="region of interest" description="Disordered" evidence="6">
    <location>
        <begin position="1"/>
        <end position="23"/>
    </location>
</feature>
<sequence>MTETSFYVSSGNPELDTEDDHTSSSWEELRQGYDCAETAGIQTNKLVSLTNSPLTEPFQVLEEAQKLFHIALPSVLIQFSLFFIFPMSASAVGRNVGTVELAAFSLGSLIGNLTCLSIMEGALTAADTLMPRAFGTGQYEEVGRIAIRGTVVCLCLLLPPIIPLCGYGGWILETLGQDPDASQLAETWIRVYFLGVFPNLGFRILLRFLLCQHQPWPMVISSAVPCFLVHPILLRHLVPTMGLEGSALAIVLTQWISLFLLIAILVVKPMHKSETWPGLSWLYVKEALAVGPSLKFLHLSVGGIMSMNEWWFFEIMCFVAGSFGVIPLCVHTIAYNLVPLLFMIPLGILIGLTVRMGHVIVENPKHAKQMACWCMGLTAGIGAVVATLLHVFRYQIIATFTSDEEVIEPIFGDIYWRMAAIISGFLYFFTLPAVVYFAVIRGGGLDALWTVLPIFYTILQGLLALGYVMVDWERHACTIREGIQRSAAEAKGLESNETTLLLASPKRTF</sequence>
<dbReference type="OrthoDB" id="2126698at2759"/>